<evidence type="ECO:0000256" key="2">
    <source>
        <dbReference type="SAM" id="SignalP"/>
    </source>
</evidence>
<dbReference type="Proteomes" id="UP000483004">
    <property type="component" value="Unassembled WGS sequence"/>
</dbReference>
<evidence type="ECO:0000256" key="1">
    <source>
        <dbReference type="SAM" id="MobiDB-lite"/>
    </source>
</evidence>
<feature type="compositionally biased region" description="Low complexity" evidence="1">
    <location>
        <begin position="40"/>
        <end position="53"/>
    </location>
</feature>
<dbReference type="EMBL" id="WBMR01000056">
    <property type="protein sequence ID" value="KAB2379473.1"/>
    <property type="molecule type" value="Genomic_DNA"/>
</dbReference>
<dbReference type="Gene3D" id="2.120.10.30">
    <property type="entry name" value="TolB, C-terminal domain"/>
    <property type="match status" value="1"/>
</dbReference>
<evidence type="ECO:0000313" key="3">
    <source>
        <dbReference type="EMBL" id="KAB2379473.1"/>
    </source>
</evidence>
<evidence type="ECO:0000313" key="4">
    <source>
        <dbReference type="Proteomes" id="UP000483004"/>
    </source>
</evidence>
<accession>A0A6L3VS50</accession>
<gene>
    <name evidence="3" type="ORF">F9B16_20300</name>
</gene>
<feature type="region of interest" description="Disordered" evidence="1">
    <location>
        <begin position="40"/>
        <end position="64"/>
    </location>
</feature>
<feature type="signal peptide" evidence="2">
    <location>
        <begin position="1"/>
        <end position="40"/>
    </location>
</feature>
<dbReference type="AlphaFoldDB" id="A0A6L3VS50"/>
<sequence>MRTVRHSIRTVRHGTWSRALVAVLAAAAMAIGGAVAPATAAPGGRAAGAAPGQAVPPAPKPEPIKVAELPLPPVAPSTSAGSCTPAVNPHGTGCIGKATSMQSGDFLPDGHHVLATVGFTGAPAAPDPAAVYTGEQLIIVKTDGSTFPNGDAWKCVTCGVPDANAVGRGSAMDYPQAFKDGRRALAGTNIIDCGPYQLTSSACTPARVHIYPIRWNVTADGSGAGGSIRELRLHPDNVHLGFNSATVTNGRLNQYGYFARLKFDPAPKTGTPLAPRYDLVKVTRLFDPAPSKQPVAVEQRHPGRLKINPQTVSVGELRGFSGTGDEVSYIGYPDESSNIDVFAANLRTGKVRRLTSNPEYTDPIAISPDDGWTVAMDTRGSDRQMFLAAMRAIPPVTDMITTSAVSSTRNNGDRRFFQPYLIDRYGDRGAYQGQQINAAGDGGPGAINDPNWNGRADPRWSPDGTSIVYWQALAVPPACGGANPLPCETSTEPGGRTARMMIAHLTSRKPLKPRHVAVASDTVPWGTPYVPGSATPARPYPPQGHYTLVGKRSGSAAVTITGNADQTAISTVSVAYRNYSDDGAHILNGTESVTTTNPSPTLNKLDWYSDLVQTGQDHGTKKTGPGGFHLTIDVLTNIFQATGTLTTTIDGRTYRQPANGT</sequence>
<keyword evidence="2" id="KW-0732">Signal</keyword>
<proteinExistence type="predicted"/>
<reference evidence="3 4" key="1">
    <citation type="submission" date="2019-09" db="EMBL/GenBank/DDBJ databases">
        <title>Actinomadura physcomitrii sp. nov., a novel actinomycete isolated from moss [Physcomitrium sphaericum (Ludw) Fuernr].</title>
        <authorList>
            <person name="Liu C."/>
            <person name="Zhuang X."/>
        </authorList>
    </citation>
    <scope>NUCLEOTIDE SEQUENCE [LARGE SCALE GENOMIC DNA]</scope>
    <source>
        <strain evidence="3 4">CYP1-1B</strain>
    </source>
</reference>
<dbReference type="OrthoDB" id="9808778at2"/>
<dbReference type="InterPro" id="IPR011042">
    <property type="entry name" value="6-blade_b-propeller_TolB-like"/>
</dbReference>
<keyword evidence="4" id="KW-1185">Reference proteome</keyword>
<comment type="caution">
    <text evidence="3">The sequence shown here is derived from an EMBL/GenBank/DDBJ whole genome shotgun (WGS) entry which is preliminary data.</text>
</comment>
<feature type="chain" id="PRO_5026890801" description="Saponin hydrolase" evidence="2">
    <location>
        <begin position="41"/>
        <end position="661"/>
    </location>
</feature>
<evidence type="ECO:0008006" key="5">
    <source>
        <dbReference type="Google" id="ProtNLM"/>
    </source>
</evidence>
<protein>
    <recommendedName>
        <fullName evidence="5">Saponin hydrolase</fullName>
    </recommendedName>
</protein>
<name>A0A6L3VS50_9ACTN</name>
<dbReference type="SUPFAM" id="SSF82171">
    <property type="entry name" value="DPP6 N-terminal domain-like"/>
    <property type="match status" value="1"/>
</dbReference>
<organism evidence="3 4">
    <name type="scientific">Actinomadura montaniterrae</name>
    <dbReference type="NCBI Taxonomy" id="1803903"/>
    <lineage>
        <taxon>Bacteria</taxon>
        <taxon>Bacillati</taxon>
        <taxon>Actinomycetota</taxon>
        <taxon>Actinomycetes</taxon>
        <taxon>Streptosporangiales</taxon>
        <taxon>Thermomonosporaceae</taxon>
        <taxon>Actinomadura</taxon>
    </lineage>
</organism>